<dbReference type="OrthoDB" id="3556646at2759"/>
<name>A0A4Z1JQ47_9HELO</name>
<dbReference type="Proteomes" id="UP000297229">
    <property type="component" value="Unassembled WGS sequence"/>
</dbReference>
<proteinExistence type="predicted"/>
<protein>
    <submittedName>
        <fullName evidence="2">Uncharacterized protein</fullName>
    </submittedName>
</protein>
<reference evidence="2 3" key="1">
    <citation type="submission" date="2017-12" db="EMBL/GenBank/DDBJ databases">
        <title>Comparative genomics of Botrytis spp.</title>
        <authorList>
            <person name="Valero-Jimenez C.A."/>
            <person name="Tapia P."/>
            <person name="Veloso J."/>
            <person name="Silva-Moreno E."/>
            <person name="Staats M."/>
            <person name="Valdes J.H."/>
            <person name="Van Kan J.A.L."/>
        </authorList>
    </citation>
    <scope>NUCLEOTIDE SEQUENCE [LARGE SCALE GENOMIC DNA]</scope>
    <source>
        <strain evidence="2 3">Be9601</strain>
    </source>
</reference>
<dbReference type="AlphaFoldDB" id="A0A4Z1JQ47"/>
<feature type="region of interest" description="Disordered" evidence="1">
    <location>
        <begin position="123"/>
        <end position="150"/>
    </location>
</feature>
<evidence type="ECO:0000313" key="3">
    <source>
        <dbReference type="Proteomes" id="UP000297229"/>
    </source>
</evidence>
<sequence length="486" mass="56188">MSHSVSDSREPWELTDTPLNRNKRRIFLAFQDVFKGDNGTYPTQKQIRQIVDENFEAKSAYLDGLNPKKISEKVTEILKDGWLKPDSPARKRILHVSSSGYTLKTIINSPLEKENCSLEVGTTSFESGDNDKDWPQDSENINGEKNNIPVNKSINTDGAAVLFQPPHETDKFCSESTENTVNQTGELLDAQSVQEHHCRAYNHLSEGISDTDQVLRAPNSCKDNEISISPVVKKSFKRRRRNSELDFGQPRSKRARFGGKTFVPNLPSHDLGGYQHVYERLMNQPDIKLCDQKTQCRTLKEANEALTTACYEWCARYHSTRLREMKWLRRSKAQLHLFHRNVIQWEISMNTLKLVGNQRISSFLSLLNAVVQIRHSDIHDDKELPIQLLDIMMEDAVNLAIMVRDPAQTQRLEDLRDHVRLEDPMYFFNDAAELNDVRSGILHQKWEASRDITRAEDELDRIYARNRMLRKDLDICDSRVSDRPFY</sequence>
<organism evidence="2 3">
    <name type="scientific">Botrytis elliptica</name>
    <dbReference type="NCBI Taxonomy" id="278938"/>
    <lineage>
        <taxon>Eukaryota</taxon>
        <taxon>Fungi</taxon>
        <taxon>Dikarya</taxon>
        <taxon>Ascomycota</taxon>
        <taxon>Pezizomycotina</taxon>
        <taxon>Leotiomycetes</taxon>
        <taxon>Helotiales</taxon>
        <taxon>Sclerotiniaceae</taxon>
        <taxon>Botrytis</taxon>
    </lineage>
</organism>
<dbReference type="EMBL" id="PQXM01000210">
    <property type="protein sequence ID" value="TGO75464.1"/>
    <property type="molecule type" value="Genomic_DNA"/>
</dbReference>
<evidence type="ECO:0000256" key="1">
    <source>
        <dbReference type="SAM" id="MobiDB-lite"/>
    </source>
</evidence>
<dbReference type="STRING" id="278938.A0A4Z1JQ47"/>
<evidence type="ECO:0000313" key="2">
    <source>
        <dbReference type="EMBL" id="TGO75464.1"/>
    </source>
</evidence>
<feature type="compositionally biased region" description="Polar residues" evidence="1">
    <location>
        <begin position="137"/>
        <end position="150"/>
    </location>
</feature>
<keyword evidence="3" id="KW-1185">Reference proteome</keyword>
<accession>A0A4Z1JQ47</accession>
<comment type="caution">
    <text evidence="2">The sequence shown here is derived from an EMBL/GenBank/DDBJ whole genome shotgun (WGS) entry which is preliminary data.</text>
</comment>
<gene>
    <name evidence="2" type="ORF">BELL_0211g00010</name>
</gene>